<keyword evidence="2 3" id="KW-0808">Transferase</keyword>
<accession>A0A5C5X6D1</accession>
<dbReference type="PROSITE" id="PS50970">
    <property type="entry name" value="HCY"/>
    <property type="match status" value="1"/>
</dbReference>
<evidence type="ECO:0000256" key="3">
    <source>
        <dbReference type="PROSITE-ProRule" id="PRU00333"/>
    </source>
</evidence>
<dbReference type="PANTHER" id="PTHR11103">
    <property type="entry name" value="SLR1189 PROTEIN"/>
    <property type="match status" value="1"/>
</dbReference>
<comment type="cofactor">
    <cofactor evidence="3">
        <name>Zn(2+)</name>
        <dbReference type="ChEBI" id="CHEBI:29105"/>
    </cofactor>
</comment>
<dbReference type="PANTHER" id="PTHR11103:SF18">
    <property type="entry name" value="SLR1189 PROTEIN"/>
    <property type="match status" value="1"/>
</dbReference>
<keyword evidence="3" id="KW-0479">Metal-binding</keyword>
<dbReference type="RefSeq" id="WP_146507800.1">
    <property type="nucleotide sequence ID" value="NZ_SIHI01000001.1"/>
</dbReference>
<dbReference type="InterPro" id="IPR003726">
    <property type="entry name" value="HCY_dom"/>
</dbReference>
<evidence type="ECO:0000256" key="4">
    <source>
        <dbReference type="SAM" id="MobiDB-lite"/>
    </source>
</evidence>
<dbReference type="Pfam" id="PF02574">
    <property type="entry name" value="S-methyl_trans"/>
    <property type="match status" value="1"/>
</dbReference>
<dbReference type="AlphaFoldDB" id="A0A5C5X6D1"/>
<keyword evidence="1 3" id="KW-0489">Methyltransferase</keyword>
<feature type="region of interest" description="Disordered" evidence="4">
    <location>
        <begin position="255"/>
        <end position="276"/>
    </location>
</feature>
<name>A0A5C5X6D1_9PLAN</name>
<dbReference type="Proteomes" id="UP000317243">
    <property type="component" value="Unassembled WGS sequence"/>
</dbReference>
<evidence type="ECO:0000256" key="2">
    <source>
        <dbReference type="ARBA" id="ARBA00022679"/>
    </source>
</evidence>
<dbReference type="EMBL" id="SIHI01000001">
    <property type="protein sequence ID" value="TWT57823.1"/>
    <property type="molecule type" value="Genomic_DNA"/>
</dbReference>
<dbReference type="GO" id="GO:0032259">
    <property type="term" value="P:methylation"/>
    <property type="evidence" value="ECO:0007669"/>
    <property type="project" value="UniProtKB-KW"/>
</dbReference>
<comment type="caution">
    <text evidence="6">The sequence shown here is derived from an EMBL/GenBank/DDBJ whole genome shotgun (WGS) entry which is preliminary data.</text>
</comment>
<keyword evidence="7" id="KW-1185">Reference proteome</keyword>
<feature type="binding site" evidence="3">
    <location>
        <position position="227"/>
    </location>
    <ligand>
        <name>Zn(2+)</name>
        <dbReference type="ChEBI" id="CHEBI:29105"/>
    </ligand>
</feature>
<sequence length="318" mass="34761">MSSYRNQLPQLNGETLLTDGGLESTLFFQDGFELPEYSAYLLLDDDEGVQHLTDYFRRFLAIADRFSLGFLLESVTWRANQDWAERIGYSSSQLDSVNQRAIEMLLQLRQENEKAGCPIVVSGCLGPRGDGYVVGSMMTSEQAAEYHEPQIRSLASGGTDMVTAMTLTYAEEAIGIALAGQSARVPVAISFTVETDGRLPSGQPLGEAIEQIDQETGSAPAYYMINCAHPTHFGPTLTGASDWRSRIGGLRANASKLSHEELDGSEELDSGNPEEFGQEHRQLLDSLDHNISVLGGCCGTDHRHIEALCQSVFASRLD</sequence>
<dbReference type="GO" id="GO:0008168">
    <property type="term" value="F:methyltransferase activity"/>
    <property type="evidence" value="ECO:0007669"/>
    <property type="project" value="UniProtKB-UniRule"/>
</dbReference>
<dbReference type="OrthoDB" id="9803687at2"/>
<protein>
    <submittedName>
        <fullName evidence="6">Bifunctional homocysteine S-methyltransferase/5,10-methylenetetrahydrofolate reductase protein</fullName>
    </submittedName>
</protein>
<organism evidence="6 7">
    <name type="scientific">Thalassoglobus neptunius</name>
    <dbReference type="NCBI Taxonomy" id="1938619"/>
    <lineage>
        <taxon>Bacteria</taxon>
        <taxon>Pseudomonadati</taxon>
        <taxon>Planctomycetota</taxon>
        <taxon>Planctomycetia</taxon>
        <taxon>Planctomycetales</taxon>
        <taxon>Planctomycetaceae</taxon>
        <taxon>Thalassoglobus</taxon>
    </lineage>
</organism>
<dbReference type="GO" id="GO:0046872">
    <property type="term" value="F:metal ion binding"/>
    <property type="evidence" value="ECO:0007669"/>
    <property type="project" value="UniProtKB-KW"/>
</dbReference>
<reference evidence="6 7" key="1">
    <citation type="submission" date="2019-02" db="EMBL/GenBank/DDBJ databases">
        <title>Deep-cultivation of Planctomycetes and their phenomic and genomic characterization uncovers novel biology.</title>
        <authorList>
            <person name="Wiegand S."/>
            <person name="Jogler M."/>
            <person name="Boedeker C."/>
            <person name="Pinto D."/>
            <person name="Vollmers J."/>
            <person name="Rivas-Marin E."/>
            <person name="Kohn T."/>
            <person name="Peeters S.H."/>
            <person name="Heuer A."/>
            <person name="Rast P."/>
            <person name="Oberbeckmann S."/>
            <person name="Bunk B."/>
            <person name="Jeske O."/>
            <person name="Meyerdierks A."/>
            <person name="Storesund J.E."/>
            <person name="Kallscheuer N."/>
            <person name="Luecker S."/>
            <person name="Lage O.M."/>
            <person name="Pohl T."/>
            <person name="Merkel B.J."/>
            <person name="Hornburger P."/>
            <person name="Mueller R.-W."/>
            <person name="Bruemmer F."/>
            <person name="Labrenz M."/>
            <person name="Spormann A.M."/>
            <person name="Op Den Camp H."/>
            <person name="Overmann J."/>
            <person name="Amann R."/>
            <person name="Jetten M.S.M."/>
            <person name="Mascher T."/>
            <person name="Medema M.H."/>
            <person name="Devos D.P."/>
            <person name="Kaster A.-K."/>
            <person name="Ovreas L."/>
            <person name="Rohde M."/>
            <person name="Galperin M.Y."/>
            <person name="Jogler C."/>
        </authorList>
    </citation>
    <scope>NUCLEOTIDE SEQUENCE [LARGE SCALE GENOMIC DNA]</scope>
    <source>
        <strain evidence="6 7">KOR42</strain>
    </source>
</reference>
<keyword evidence="3" id="KW-0862">Zinc</keyword>
<feature type="binding site" evidence="3">
    <location>
        <position position="297"/>
    </location>
    <ligand>
        <name>Zn(2+)</name>
        <dbReference type="ChEBI" id="CHEBI:29105"/>
    </ligand>
</feature>
<evidence type="ECO:0000259" key="5">
    <source>
        <dbReference type="PROSITE" id="PS50970"/>
    </source>
</evidence>
<gene>
    <name evidence="6" type="ORF">KOR42_11900</name>
</gene>
<feature type="binding site" evidence="3">
    <location>
        <position position="298"/>
    </location>
    <ligand>
        <name>Zn(2+)</name>
        <dbReference type="ChEBI" id="CHEBI:29105"/>
    </ligand>
</feature>
<dbReference type="InterPro" id="IPR036589">
    <property type="entry name" value="HCY_dom_sf"/>
</dbReference>
<proteinExistence type="predicted"/>
<evidence type="ECO:0000313" key="6">
    <source>
        <dbReference type="EMBL" id="TWT57823.1"/>
    </source>
</evidence>
<dbReference type="SUPFAM" id="SSF82282">
    <property type="entry name" value="Homocysteine S-methyltransferase"/>
    <property type="match status" value="1"/>
</dbReference>
<dbReference type="Gene3D" id="3.20.20.330">
    <property type="entry name" value="Homocysteine-binding-like domain"/>
    <property type="match status" value="1"/>
</dbReference>
<evidence type="ECO:0000313" key="7">
    <source>
        <dbReference type="Proteomes" id="UP000317243"/>
    </source>
</evidence>
<feature type="domain" description="Hcy-binding" evidence="5">
    <location>
        <begin position="4"/>
        <end position="312"/>
    </location>
</feature>
<evidence type="ECO:0000256" key="1">
    <source>
        <dbReference type="ARBA" id="ARBA00022603"/>
    </source>
</evidence>